<evidence type="ECO:0000256" key="1">
    <source>
        <dbReference type="ARBA" id="ARBA00001947"/>
    </source>
</evidence>
<evidence type="ECO:0000256" key="4">
    <source>
        <dbReference type="ARBA" id="ARBA00022722"/>
    </source>
</evidence>
<dbReference type="CDD" id="cd07717">
    <property type="entry name" value="RNaseZ_ZiPD-like_MBL-fold"/>
    <property type="match status" value="1"/>
</dbReference>
<evidence type="ECO:0000256" key="8">
    <source>
        <dbReference type="ARBA" id="ARBA00022833"/>
    </source>
</evidence>
<dbReference type="Gene3D" id="3.60.15.10">
    <property type="entry name" value="Ribonuclease Z/Hydroxyacylglutathione hydrolase-like"/>
    <property type="match status" value="1"/>
</dbReference>
<keyword evidence="4" id="KW-0540">Nuclease</keyword>
<dbReference type="AlphaFoldDB" id="A0A382API6"/>
<comment type="subunit">
    <text evidence="2">Homodimer.</text>
</comment>
<proteinExistence type="inferred from homology"/>
<dbReference type="InterPro" id="IPR001279">
    <property type="entry name" value="Metallo-B-lactamas"/>
</dbReference>
<reference evidence="10" key="1">
    <citation type="submission" date="2018-05" db="EMBL/GenBank/DDBJ databases">
        <authorList>
            <person name="Lanie J.A."/>
            <person name="Ng W.-L."/>
            <person name="Kazmierczak K.M."/>
            <person name="Andrzejewski T.M."/>
            <person name="Davidsen T.M."/>
            <person name="Wayne K.J."/>
            <person name="Tettelin H."/>
            <person name="Glass J.I."/>
            <person name="Rusch D."/>
            <person name="Podicherti R."/>
            <person name="Tsui H.-C.T."/>
            <person name="Winkler M.E."/>
        </authorList>
    </citation>
    <scope>NUCLEOTIDE SEQUENCE</scope>
</reference>
<keyword evidence="6" id="KW-0255">Endonuclease</keyword>
<evidence type="ECO:0000256" key="5">
    <source>
        <dbReference type="ARBA" id="ARBA00022723"/>
    </source>
</evidence>
<accession>A0A382API6</accession>
<dbReference type="GO" id="GO:0042781">
    <property type="term" value="F:3'-tRNA processing endoribonuclease activity"/>
    <property type="evidence" value="ECO:0007669"/>
    <property type="project" value="TreeGrafter"/>
</dbReference>
<evidence type="ECO:0000256" key="6">
    <source>
        <dbReference type="ARBA" id="ARBA00022759"/>
    </source>
</evidence>
<evidence type="ECO:0000256" key="2">
    <source>
        <dbReference type="ARBA" id="ARBA00011738"/>
    </source>
</evidence>
<organism evidence="10">
    <name type="scientific">marine metagenome</name>
    <dbReference type="NCBI Taxonomy" id="408172"/>
    <lineage>
        <taxon>unclassified sequences</taxon>
        <taxon>metagenomes</taxon>
        <taxon>ecological metagenomes</taxon>
    </lineage>
</organism>
<dbReference type="GO" id="GO:0046872">
    <property type="term" value="F:metal ion binding"/>
    <property type="evidence" value="ECO:0007669"/>
    <property type="project" value="UniProtKB-KW"/>
</dbReference>
<keyword evidence="7" id="KW-0378">Hydrolase</keyword>
<dbReference type="SUPFAM" id="SSF56281">
    <property type="entry name" value="Metallo-hydrolase/oxidoreductase"/>
    <property type="match status" value="1"/>
</dbReference>
<dbReference type="InterPro" id="IPR013471">
    <property type="entry name" value="RNase_Z/BN"/>
</dbReference>
<dbReference type="Pfam" id="PF23023">
    <property type="entry name" value="Anti-Pycsar_Apyc1"/>
    <property type="match status" value="1"/>
</dbReference>
<name>A0A382API6_9ZZZZ</name>
<keyword evidence="3" id="KW-0819">tRNA processing</keyword>
<dbReference type="PANTHER" id="PTHR46018">
    <property type="entry name" value="ZINC PHOSPHODIESTERASE ELAC PROTEIN 1"/>
    <property type="match status" value="1"/>
</dbReference>
<evidence type="ECO:0000259" key="9">
    <source>
        <dbReference type="Pfam" id="PF12706"/>
    </source>
</evidence>
<keyword evidence="5" id="KW-0479">Metal-binding</keyword>
<protein>
    <recommendedName>
        <fullName evidence="9">Metallo-beta-lactamase domain-containing protein</fullName>
    </recommendedName>
</protein>
<feature type="domain" description="Metallo-beta-lactamase" evidence="9">
    <location>
        <begin position="199"/>
        <end position="268"/>
    </location>
</feature>
<evidence type="ECO:0000313" key="10">
    <source>
        <dbReference type="EMBL" id="SVB02943.1"/>
    </source>
</evidence>
<dbReference type="NCBIfam" id="NF000801">
    <property type="entry name" value="PRK00055.1-3"/>
    <property type="match status" value="1"/>
</dbReference>
<comment type="cofactor">
    <cofactor evidence="1">
        <name>Zn(2+)</name>
        <dbReference type="ChEBI" id="CHEBI:29105"/>
    </cofactor>
</comment>
<dbReference type="HAMAP" id="MF_01818">
    <property type="entry name" value="RNase_Z_BN"/>
    <property type="match status" value="1"/>
</dbReference>
<keyword evidence="8" id="KW-0862">Zinc</keyword>
<dbReference type="EMBL" id="UINC01026103">
    <property type="protein sequence ID" value="SVB02943.1"/>
    <property type="molecule type" value="Genomic_DNA"/>
</dbReference>
<dbReference type="PANTHER" id="PTHR46018:SF2">
    <property type="entry name" value="ZINC PHOSPHODIESTERASE ELAC PROTEIN 1"/>
    <property type="match status" value="1"/>
</dbReference>
<gene>
    <name evidence="10" type="ORF">METZ01_LOCUS155797</name>
</gene>
<evidence type="ECO:0000256" key="7">
    <source>
        <dbReference type="ARBA" id="ARBA00022801"/>
    </source>
</evidence>
<evidence type="ECO:0000256" key="3">
    <source>
        <dbReference type="ARBA" id="ARBA00022694"/>
    </source>
</evidence>
<dbReference type="NCBIfam" id="TIGR02651">
    <property type="entry name" value="RNase_Z"/>
    <property type="match status" value="1"/>
</dbReference>
<sequence>MFYVTVLGSGASLPTLRRATTCVAVQREGDIFLFDCGEGTQLQWVKAGLRSGKLRAIFISHTHGDHVNGLVGFLQTLGLHGREQPLTVVGPPGLKGLLEAAREHVGLRTPYVLKAIESTGGPVIEMGGCTVSCRVLDHHRVTLGFRVEEAERPGRFNVEAALELGVPEGPLFGALQRGERVELPNGTVVEASQVLGLPRPGSALAYCVDTRPCEGALTLAHRVGLLIFDSTFSEDLSFEASEKGHSTARQAAQIAADADANHLLLIHISARYVDASPLLKEARSLFPQVEVAHDLMEIQV</sequence>
<dbReference type="InterPro" id="IPR036866">
    <property type="entry name" value="RibonucZ/Hydroxyglut_hydro"/>
</dbReference>
<dbReference type="Pfam" id="PF12706">
    <property type="entry name" value="Lactamase_B_2"/>
    <property type="match status" value="1"/>
</dbReference>